<evidence type="ECO:0000313" key="10">
    <source>
        <dbReference type="EMBL" id="KAJ2689954.1"/>
    </source>
</evidence>
<dbReference type="EMBL" id="JANBTX010000017">
    <property type="protein sequence ID" value="KAJ2689954.1"/>
    <property type="molecule type" value="Genomic_DNA"/>
</dbReference>
<evidence type="ECO:0000256" key="8">
    <source>
        <dbReference type="SAM" id="MobiDB-lite"/>
    </source>
</evidence>
<dbReference type="GO" id="GO:0090734">
    <property type="term" value="C:site of DNA damage"/>
    <property type="evidence" value="ECO:0007669"/>
    <property type="project" value="TreeGrafter"/>
</dbReference>
<keyword evidence="7" id="KW-0175">Coiled coil</keyword>
<dbReference type="InterPro" id="IPR001841">
    <property type="entry name" value="Znf_RING"/>
</dbReference>
<dbReference type="PROSITE" id="PS50089">
    <property type="entry name" value="ZF_RING_2"/>
    <property type="match status" value="1"/>
</dbReference>
<dbReference type="PANTHER" id="PTHR46569">
    <property type="entry name" value="E3 UBIQUITIN-PROTEIN LIGASE TRAIP"/>
    <property type="match status" value="1"/>
</dbReference>
<name>A0A9W8GN15_9FUNG</name>
<keyword evidence="5" id="KW-0862">Zinc</keyword>
<evidence type="ECO:0000256" key="4">
    <source>
        <dbReference type="ARBA" id="ARBA00022786"/>
    </source>
</evidence>
<evidence type="ECO:0000256" key="3">
    <source>
        <dbReference type="ARBA" id="ARBA00022771"/>
    </source>
</evidence>
<dbReference type="AlphaFoldDB" id="A0A9W8GN15"/>
<proteinExistence type="predicted"/>
<dbReference type="InterPro" id="IPR052639">
    <property type="entry name" value="TRAIP_ubiq-protein_ligase"/>
</dbReference>
<dbReference type="GO" id="GO:0016567">
    <property type="term" value="P:protein ubiquitination"/>
    <property type="evidence" value="ECO:0007669"/>
    <property type="project" value="TreeGrafter"/>
</dbReference>
<organism evidence="10 11">
    <name type="scientific">Coemansia spiralis</name>
    <dbReference type="NCBI Taxonomy" id="417178"/>
    <lineage>
        <taxon>Eukaryota</taxon>
        <taxon>Fungi</taxon>
        <taxon>Fungi incertae sedis</taxon>
        <taxon>Zoopagomycota</taxon>
        <taxon>Kickxellomycotina</taxon>
        <taxon>Kickxellomycetes</taxon>
        <taxon>Kickxellales</taxon>
        <taxon>Kickxellaceae</taxon>
        <taxon>Coemansia</taxon>
    </lineage>
</organism>
<reference evidence="10" key="1">
    <citation type="submission" date="2022-07" db="EMBL/GenBank/DDBJ databases">
        <title>Phylogenomic reconstructions and comparative analyses of Kickxellomycotina fungi.</title>
        <authorList>
            <person name="Reynolds N.K."/>
            <person name="Stajich J.E."/>
            <person name="Barry K."/>
            <person name="Grigoriev I.V."/>
            <person name="Crous P."/>
            <person name="Smith M.E."/>
        </authorList>
    </citation>
    <scope>NUCLEOTIDE SEQUENCE</scope>
    <source>
        <strain evidence="10">CBS 109367</strain>
    </source>
</reference>
<keyword evidence="11" id="KW-1185">Reference proteome</keyword>
<evidence type="ECO:0000259" key="9">
    <source>
        <dbReference type="PROSITE" id="PS50089"/>
    </source>
</evidence>
<dbReference type="GO" id="GO:0008270">
    <property type="term" value="F:zinc ion binding"/>
    <property type="evidence" value="ECO:0007669"/>
    <property type="project" value="UniProtKB-KW"/>
</dbReference>
<dbReference type="Gene3D" id="3.30.40.10">
    <property type="entry name" value="Zinc/RING finger domain, C3HC4 (zinc finger)"/>
    <property type="match status" value="1"/>
</dbReference>
<evidence type="ECO:0000313" key="11">
    <source>
        <dbReference type="Proteomes" id="UP001151516"/>
    </source>
</evidence>
<accession>A0A9W8GN15</accession>
<dbReference type="CDD" id="cd16448">
    <property type="entry name" value="RING-H2"/>
    <property type="match status" value="1"/>
</dbReference>
<feature type="compositionally biased region" description="Basic and acidic residues" evidence="8">
    <location>
        <begin position="82"/>
        <end position="91"/>
    </location>
</feature>
<dbReference type="GO" id="GO:0061630">
    <property type="term" value="F:ubiquitin protein ligase activity"/>
    <property type="evidence" value="ECO:0007669"/>
    <property type="project" value="TreeGrafter"/>
</dbReference>
<keyword evidence="2" id="KW-0479">Metal-binding</keyword>
<evidence type="ECO:0000256" key="1">
    <source>
        <dbReference type="ARBA" id="ARBA00004906"/>
    </source>
</evidence>
<gene>
    <name evidence="10" type="ORF">IWW39_001065</name>
</gene>
<evidence type="ECO:0000256" key="6">
    <source>
        <dbReference type="PROSITE-ProRule" id="PRU00175"/>
    </source>
</evidence>
<dbReference type="GO" id="GO:0005634">
    <property type="term" value="C:nucleus"/>
    <property type="evidence" value="ECO:0007669"/>
    <property type="project" value="TreeGrafter"/>
</dbReference>
<dbReference type="InterPro" id="IPR024766">
    <property type="entry name" value="Znf_RING_H2"/>
</dbReference>
<feature type="region of interest" description="Disordered" evidence="8">
    <location>
        <begin position="82"/>
        <end position="106"/>
    </location>
</feature>
<feature type="domain" description="RING-type" evidence="9">
    <location>
        <begin position="5"/>
        <end position="61"/>
    </location>
</feature>
<dbReference type="GO" id="GO:0031297">
    <property type="term" value="P:replication fork processing"/>
    <property type="evidence" value="ECO:0007669"/>
    <property type="project" value="TreeGrafter"/>
</dbReference>
<dbReference type="PANTHER" id="PTHR46569:SF1">
    <property type="entry name" value="E3 UBIQUITIN-PROTEIN LIGASE RFWD3-RELATED"/>
    <property type="match status" value="1"/>
</dbReference>
<comment type="caution">
    <text evidence="10">The sequence shown here is derived from an EMBL/GenBank/DDBJ whole genome shotgun (WGS) entry which is preliminary data.</text>
</comment>
<feature type="coiled-coil region" evidence="7">
    <location>
        <begin position="110"/>
        <end position="147"/>
    </location>
</feature>
<protein>
    <recommendedName>
        <fullName evidence="9">RING-type domain-containing protein</fullName>
    </recommendedName>
</protein>
<dbReference type="OrthoDB" id="5529453at2759"/>
<comment type="pathway">
    <text evidence="1">Protein modification; protein ubiquitination.</text>
</comment>
<dbReference type="Proteomes" id="UP001151516">
    <property type="component" value="Unassembled WGS sequence"/>
</dbReference>
<evidence type="ECO:0000256" key="2">
    <source>
        <dbReference type="ARBA" id="ARBA00022723"/>
    </source>
</evidence>
<dbReference type="Pfam" id="PF12678">
    <property type="entry name" value="zf-rbx1"/>
    <property type="match status" value="1"/>
</dbReference>
<keyword evidence="4" id="KW-0833">Ubl conjugation pathway</keyword>
<evidence type="ECO:0000256" key="7">
    <source>
        <dbReference type="SAM" id="Coils"/>
    </source>
</evidence>
<dbReference type="InterPro" id="IPR013083">
    <property type="entry name" value="Znf_RING/FYVE/PHD"/>
</dbReference>
<keyword evidence="3 6" id="KW-0863">Zinc-finger</keyword>
<evidence type="ECO:0000256" key="5">
    <source>
        <dbReference type="ARBA" id="ARBA00022833"/>
    </source>
</evidence>
<dbReference type="SMART" id="SM00184">
    <property type="entry name" value="RING"/>
    <property type="match status" value="1"/>
</dbReference>
<dbReference type="SUPFAM" id="SSF57850">
    <property type="entry name" value="RING/U-box"/>
    <property type="match status" value="1"/>
</dbReference>
<sequence length="194" mass="22062">MVSVICFDSLFHTPVEYDPHTTAVLTDSSRIAALGCGHTFHLECIRSWEARMGTIICPMCNVPHPSPAIPLFIEYDGERDVNRRSGSREQSQEYSQHPSQVAERPSRLTVDTAKELRAEVKNVNKRLEELEAKVEGLTPRIDLLEKREKELVALVKRYKFRMRQMQAKISIIKRHSASPDSSSSVHIQPDVVII</sequence>